<keyword evidence="1" id="KW-0812">Transmembrane</keyword>
<feature type="transmembrane region" description="Helical" evidence="1">
    <location>
        <begin position="12"/>
        <end position="30"/>
    </location>
</feature>
<evidence type="ECO:0000313" key="4">
    <source>
        <dbReference type="WBParaSite" id="TCONS_00001685.p1"/>
    </source>
</evidence>
<evidence type="ECO:0000313" key="2">
    <source>
        <dbReference type="Proteomes" id="UP000035681"/>
    </source>
</evidence>
<name>A0A0K0EFX0_STRER</name>
<keyword evidence="1" id="KW-0472">Membrane</keyword>
<sequence length="154" mass="17670">MASRSKSAFKTFLALELLVFGGSFAGFVLLRRNESARRKTYENLPYLAKLYYTTEDLMSGGQLVGKKIQHRDMNRWYGDANEFAPPEADQSEMVKLSQLKKYMAVSGLLCAAACNALYTKYISEQPDHRIAVQSLDKYWRYEEEAKKKEKNVGF</sequence>
<dbReference type="AlphaFoldDB" id="A0A0K0EFX0"/>
<protein>
    <submittedName>
        <fullName evidence="4">ATP synthase mitochondrial F1 complex assembly factor 2</fullName>
    </submittedName>
</protein>
<organism evidence="3">
    <name type="scientific">Strongyloides stercoralis</name>
    <name type="common">Threadworm</name>
    <dbReference type="NCBI Taxonomy" id="6248"/>
    <lineage>
        <taxon>Eukaryota</taxon>
        <taxon>Metazoa</taxon>
        <taxon>Ecdysozoa</taxon>
        <taxon>Nematoda</taxon>
        <taxon>Chromadorea</taxon>
        <taxon>Rhabditida</taxon>
        <taxon>Tylenchina</taxon>
        <taxon>Panagrolaimomorpha</taxon>
        <taxon>Strongyloidoidea</taxon>
        <taxon>Strongyloididae</taxon>
        <taxon>Strongyloides</taxon>
    </lineage>
</organism>
<dbReference type="WBParaSite" id="SSTP_0000837700.1">
    <property type="protein sequence ID" value="SSTP_0000837700.1"/>
    <property type="gene ID" value="SSTP_0000837700"/>
</dbReference>
<proteinExistence type="predicted"/>
<evidence type="ECO:0000313" key="3">
    <source>
        <dbReference type="WBParaSite" id="SSTP_0000837700.1"/>
    </source>
</evidence>
<dbReference type="Proteomes" id="UP000035681">
    <property type="component" value="Unplaced"/>
</dbReference>
<accession>A0A0K0EFX0</accession>
<reference evidence="3" key="1">
    <citation type="submission" date="2015-08" db="UniProtKB">
        <authorList>
            <consortium name="WormBaseParasite"/>
        </authorList>
    </citation>
    <scope>IDENTIFICATION</scope>
</reference>
<keyword evidence="1" id="KW-1133">Transmembrane helix</keyword>
<dbReference type="WBParaSite" id="TCONS_00001685.p1">
    <property type="protein sequence ID" value="TCONS_00001685.p1"/>
    <property type="gene ID" value="XLOC_001568"/>
</dbReference>
<evidence type="ECO:0000256" key="1">
    <source>
        <dbReference type="SAM" id="Phobius"/>
    </source>
</evidence>
<keyword evidence="2" id="KW-1185">Reference proteome</keyword>